<dbReference type="OrthoDB" id="9809275at2"/>
<dbReference type="InterPro" id="IPR011009">
    <property type="entry name" value="Kinase-like_dom_sf"/>
</dbReference>
<gene>
    <name evidence="2" type="ORF">SAMN04488026_100713</name>
</gene>
<dbReference type="STRING" id="571298.SAMN04488026_100713"/>
<dbReference type="RefSeq" id="WP_093150780.1">
    <property type="nucleotide sequence ID" value="NZ_FNEK01000007.1"/>
</dbReference>
<sequence>MTRQADRQHFLSSCGWGAAATRPLAGDASARSYLRLNDPSLGTAVLMDAPPETGEDIRPFCKIAHFLADSGLSAPRILAENPELGFLLLEDFGDALFARLIEDDPARETGLYEAAVDVLLELHRHTPPAGLPTLGPREMSRAVDLVLTCYASGAGKTFPSDAPDTLAQLLRPHLDTLAHTPPVLALRDFHAENLLWLPDRQGARRVGLLDFQDAFAGHPAYDLISLLEDARRDVSETARKAALSRFGDLGNHPPEELARACATLGAQRNLRILGVFARLCMQFGKAHYVELMPRVWSHLQRDLTHPSLADIADFVSETLPAPSEEVLQSIREKCGTCPTP</sequence>
<name>A0A1G8NAK3_9RHOB</name>
<dbReference type="EMBL" id="FNEK01000007">
    <property type="protein sequence ID" value="SDI77163.1"/>
    <property type="molecule type" value="Genomic_DNA"/>
</dbReference>
<dbReference type="Pfam" id="PF01636">
    <property type="entry name" value="APH"/>
    <property type="match status" value="1"/>
</dbReference>
<dbReference type="Gene3D" id="3.30.200.20">
    <property type="entry name" value="Phosphorylase Kinase, domain 1"/>
    <property type="match status" value="1"/>
</dbReference>
<dbReference type="SUPFAM" id="SSF56112">
    <property type="entry name" value="Protein kinase-like (PK-like)"/>
    <property type="match status" value="1"/>
</dbReference>
<evidence type="ECO:0000313" key="3">
    <source>
        <dbReference type="Proteomes" id="UP000199382"/>
    </source>
</evidence>
<dbReference type="AlphaFoldDB" id="A0A1G8NAK3"/>
<dbReference type="InterPro" id="IPR002575">
    <property type="entry name" value="Aminoglycoside_PTrfase"/>
</dbReference>
<feature type="domain" description="Aminoglycoside phosphotransferase" evidence="1">
    <location>
        <begin position="22"/>
        <end position="247"/>
    </location>
</feature>
<reference evidence="2 3" key="1">
    <citation type="submission" date="2016-10" db="EMBL/GenBank/DDBJ databases">
        <authorList>
            <person name="de Groot N.N."/>
        </authorList>
    </citation>
    <scope>NUCLEOTIDE SEQUENCE [LARGE SCALE GENOMIC DNA]</scope>
    <source>
        <strain evidence="2 3">DSM 25294</strain>
    </source>
</reference>
<evidence type="ECO:0000259" key="1">
    <source>
        <dbReference type="Pfam" id="PF01636"/>
    </source>
</evidence>
<protein>
    <recommendedName>
        <fullName evidence="1">Aminoglycoside phosphotransferase domain-containing protein</fullName>
    </recommendedName>
</protein>
<dbReference type="Proteomes" id="UP000199382">
    <property type="component" value="Unassembled WGS sequence"/>
</dbReference>
<proteinExistence type="predicted"/>
<evidence type="ECO:0000313" key="2">
    <source>
        <dbReference type="EMBL" id="SDI77163.1"/>
    </source>
</evidence>
<organism evidence="2 3">
    <name type="scientific">Aliiruegeria lutimaris</name>
    <dbReference type="NCBI Taxonomy" id="571298"/>
    <lineage>
        <taxon>Bacteria</taxon>
        <taxon>Pseudomonadati</taxon>
        <taxon>Pseudomonadota</taxon>
        <taxon>Alphaproteobacteria</taxon>
        <taxon>Rhodobacterales</taxon>
        <taxon>Roseobacteraceae</taxon>
        <taxon>Aliiruegeria</taxon>
    </lineage>
</organism>
<dbReference type="Gene3D" id="3.90.1200.10">
    <property type="match status" value="1"/>
</dbReference>
<keyword evidence="3" id="KW-1185">Reference proteome</keyword>
<accession>A0A1G8NAK3</accession>